<dbReference type="Proteomes" id="UP000233837">
    <property type="component" value="Unassembled WGS sequence"/>
</dbReference>
<name>A0A2I0WBN5_9ASPA</name>
<evidence type="ECO:0000256" key="1">
    <source>
        <dbReference type="SAM" id="MobiDB-lite"/>
    </source>
</evidence>
<gene>
    <name evidence="2" type="ORF">MA16_Dca024088</name>
</gene>
<organism evidence="2 3">
    <name type="scientific">Dendrobium catenatum</name>
    <dbReference type="NCBI Taxonomy" id="906689"/>
    <lineage>
        <taxon>Eukaryota</taxon>
        <taxon>Viridiplantae</taxon>
        <taxon>Streptophyta</taxon>
        <taxon>Embryophyta</taxon>
        <taxon>Tracheophyta</taxon>
        <taxon>Spermatophyta</taxon>
        <taxon>Magnoliopsida</taxon>
        <taxon>Liliopsida</taxon>
        <taxon>Asparagales</taxon>
        <taxon>Orchidaceae</taxon>
        <taxon>Epidendroideae</taxon>
        <taxon>Malaxideae</taxon>
        <taxon>Dendrobiinae</taxon>
        <taxon>Dendrobium</taxon>
    </lineage>
</organism>
<proteinExistence type="predicted"/>
<evidence type="ECO:0000313" key="2">
    <source>
        <dbReference type="EMBL" id="PKU73075.1"/>
    </source>
</evidence>
<feature type="compositionally biased region" description="Basic and acidic residues" evidence="1">
    <location>
        <begin position="112"/>
        <end position="123"/>
    </location>
</feature>
<keyword evidence="3" id="KW-1185">Reference proteome</keyword>
<reference evidence="2 3" key="2">
    <citation type="journal article" date="2017" name="Nature">
        <title>The Apostasia genome and the evolution of orchids.</title>
        <authorList>
            <person name="Zhang G.Q."/>
            <person name="Liu K.W."/>
            <person name="Li Z."/>
            <person name="Lohaus R."/>
            <person name="Hsiao Y.Y."/>
            <person name="Niu S.C."/>
            <person name="Wang J.Y."/>
            <person name="Lin Y.C."/>
            <person name="Xu Q."/>
            <person name="Chen L.J."/>
            <person name="Yoshida K."/>
            <person name="Fujiwara S."/>
            <person name="Wang Z.W."/>
            <person name="Zhang Y.Q."/>
            <person name="Mitsuda N."/>
            <person name="Wang M."/>
            <person name="Liu G.H."/>
            <person name="Pecoraro L."/>
            <person name="Huang H.X."/>
            <person name="Xiao X.J."/>
            <person name="Lin M."/>
            <person name="Wu X.Y."/>
            <person name="Wu W.L."/>
            <person name="Chen Y.Y."/>
            <person name="Chang S.B."/>
            <person name="Sakamoto S."/>
            <person name="Ohme-Takagi M."/>
            <person name="Yagi M."/>
            <person name="Zeng S.J."/>
            <person name="Shen C.Y."/>
            <person name="Yeh C.M."/>
            <person name="Luo Y.B."/>
            <person name="Tsai W.C."/>
            <person name="Van de Peer Y."/>
            <person name="Liu Z.J."/>
        </authorList>
    </citation>
    <scope>NUCLEOTIDE SEQUENCE [LARGE SCALE GENOMIC DNA]</scope>
    <source>
        <tissue evidence="2">The whole plant</tissue>
    </source>
</reference>
<dbReference type="AlphaFoldDB" id="A0A2I0WBN5"/>
<protein>
    <submittedName>
        <fullName evidence="2">Uncharacterized protein</fullName>
    </submittedName>
</protein>
<accession>A0A2I0WBN5</accession>
<evidence type="ECO:0000313" key="3">
    <source>
        <dbReference type="Proteomes" id="UP000233837"/>
    </source>
</evidence>
<feature type="region of interest" description="Disordered" evidence="1">
    <location>
        <begin position="99"/>
        <end position="123"/>
    </location>
</feature>
<sequence>MGMVLTHVSSFLPMVVNKFDILSMENDDKVEDGVYENRVSDNGVEDIAIMVDDVGLWKDGGCGGRNYSDNSDCSMVKEIGNIGELTKFMLAKELKSLGPIKNAPRGRNLENGSKRRDGGSPLG</sequence>
<reference evidence="2 3" key="1">
    <citation type="journal article" date="2016" name="Sci. Rep.">
        <title>The Dendrobium catenatum Lindl. genome sequence provides insights into polysaccharide synthase, floral development and adaptive evolution.</title>
        <authorList>
            <person name="Zhang G.Q."/>
            <person name="Xu Q."/>
            <person name="Bian C."/>
            <person name="Tsai W.C."/>
            <person name="Yeh C.M."/>
            <person name="Liu K.W."/>
            <person name="Yoshida K."/>
            <person name="Zhang L.S."/>
            <person name="Chang S.B."/>
            <person name="Chen F."/>
            <person name="Shi Y."/>
            <person name="Su Y.Y."/>
            <person name="Zhang Y.Q."/>
            <person name="Chen L.J."/>
            <person name="Yin Y."/>
            <person name="Lin M."/>
            <person name="Huang H."/>
            <person name="Deng H."/>
            <person name="Wang Z.W."/>
            <person name="Zhu S.L."/>
            <person name="Zhao X."/>
            <person name="Deng C."/>
            <person name="Niu S.C."/>
            <person name="Huang J."/>
            <person name="Wang M."/>
            <person name="Liu G.H."/>
            <person name="Yang H.J."/>
            <person name="Xiao X.J."/>
            <person name="Hsiao Y.Y."/>
            <person name="Wu W.L."/>
            <person name="Chen Y.Y."/>
            <person name="Mitsuda N."/>
            <person name="Ohme-Takagi M."/>
            <person name="Luo Y.B."/>
            <person name="Van de Peer Y."/>
            <person name="Liu Z.J."/>
        </authorList>
    </citation>
    <scope>NUCLEOTIDE SEQUENCE [LARGE SCALE GENOMIC DNA]</scope>
    <source>
        <tissue evidence="2">The whole plant</tissue>
    </source>
</reference>
<dbReference type="EMBL" id="KZ502789">
    <property type="protein sequence ID" value="PKU73075.1"/>
    <property type="molecule type" value="Genomic_DNA"/>
</dbReference>